<dbReference type="PROSITE" id="PS50851">
    <property type="entry name" value="CHEW"/>
    <property type="match status" value="1"/>
</dbReference>
<dbReference type="InterPro" id="IPR002545">
    <property type="entry name" value="CheW-lke_dom"/>
</dbReference>
<dbReference type="InterPro" id="IPR036061">
    <property type="entry name" value="CheW-like_dom_sf"/>
</dbReference>
<dbReference type="PANTHER" id="PTHR22617">
    <property type="entry name" value="CHEMOTAXIS SENSOR HISTIDINE KINASE-RELATED"/>
    <property type="match status" value="1"/>
</dbReference>
<feature type="domain" description="CheW-like" evidence="4">
    <location>
        <begin position="11"/>
        <end position="74"/>
    </location>
</feature>
<comment type="caution">
    <text evidence="5">The sequence shown here is derived from an EMBL/GenBank/DDBJ whole genome shotgun (WGS) entry which is preliminary data.</text>
</comment>
<evidence type="ECO:0000313" key="6">
    <source>
        <dbReference type="Proteomes" id="UP000195221"/>
    </source>
</evidence>
<dbReference type="Proteomes" id="UP000195221">
    <property type="component" value="Unassembled WGS sequence"/>
</dbReference>
<reference evidence="5 6" key="1">
    <citation type="submission" date="2017-03" db="EMBL/GenBank/DDBJ databases">
        <title>Genome analysis of strain PAMC 26577.</title>
        <authorList>
            <person name="Oh H.-M."/>
            <person name="Yang J.-A."/>
        </authorList>
    </citation>
    <scope>NUCLEOTIDE SEQUENCE [LARGE SCALE GENOMIC DNA]</scope>
    <source>
        <strain evidence="5 6">PAMC 26577</strain>
    </source>
</reference>
<proteinExistence type="predicted"/>
<dbReference type="InterPro" id="IPR039315">
    <property type="entry name" value="CheW"/>
</dbReference>
<evidence type="ECO:0000259" key="4">
    <source>
        <dbReference type="PROSITE" id="PS50851"/>
    </source>
</evidence>
<dbReference type="AlphaFoldDB" id="A0A242N6J6"/>
<evidence type="ECO:0000256" key="2">
    <source>
        <dbReference type="ARBA" id="ARBA00021483"/>
    </source>
</evidence>
<evidence type="ECO:0000256" key="3">
    <source>
        <dbReference type="ARBA" id="ARBA00022490"/>
    </source>
</evidence>
<evidence type="ECO:0000313" key="5">
    <source>
        <dbReference type="EMBL" id="OTP79300.1"/>
    </source>
</evidence>
<evidence type="ECO:0000256" key="1">
    <source>
        <dbReference type="ARBA" id="ARBA00004496"/>
    </source>
</evidence>
<name>A0A242N6J6_CABSO</name>
<dbReference type="SUPFAM" id="SSF50341">
    <property type="entry name" value="CheW-like"/>
    <property type="match status" value="1"/>
</dbReference>
<dbReference type="GO" id="GO:0007165">
    <property type="term" value="P:signal transduction"/>
    <property type="evidence" value="ECO:0007669"/>
    <property type="project" value="InterPro"/>
</dbReference>
<dbReference type="Gene3D" id="2.40.50.180">
    <property type="entry name" value="CheA-289, Domain 4"/>
    <property type="match status" value="1"/>
</dbReference>
<keyword evidence="3" id="KW-0963">Cytoplasm</keyword>
<protein>
    <recommendedName>
        <fullName evidence="2">Chemotaxis protein CheW</fullName>
    </recommendedName>
</protein>
<organism evidence="5 6">
    <name type="scientific">Caballeronia sordidicola</name>
    <name type="common">Burkholderia sordidicola</name>
    <dbReference type="NCBI Taxonomy" id="196367"/>
    <lineage>
        <taxon>Bacteria</taxon>
        <taxon>Pseudomonadati</taxon>
        <taxon>Pseudomonadota</taxon>
        <taxon>Betaproteobacteria</taxon>
        <taxon>Burkholderiales</taxon>
        <taxon>Burkholderiaceae</taxon>
        <taxon>Caballeronia</taxon>
    </lineage>
</organism>
<gene>
    <name evidence="5" type="ORF">PAMC26577_02040</name>
</gene>
<accession>A0A242N6J6</accession>
<dbReference type="PANTHER" id="PTHR22617:SF45">
    <property type="entry name" value="CHEMOTAXIS PROTEIN CHEW"/>
    <property type="match status" value="1"/>
</dbReference>
<comment type="subcellular location">
    <subcellularLocation>
        <location evidence="1">Cytoplasm</location>
    </subcellularLocation>
</comment>
<dbReference type="Pfam" id="PF01584">
    <property type="entry name" value="CheW"/>
    <property type="match status" value="1"/>
</dbReference>
<sequence>MCEVLFSPRAGGEFLIFNLVGAGEYGIKILRVQKIRSYAPPTSIANAPAFIKWVINLRGVITPIQDLWIKFNLK</sequence>
<dbReference type="EMBL" id="NBTZ01000011">
    <property type="protein sequence ID" value="OTP79300.1"/>
    <property type="molecule type" value="Genomic_DNA"/>
</dbReference>
<dbReference type="GO" id="GO:0006935">
    <property type="term" value="P:chemotaxis"/>
    <property type="evidence" value="ECO:0007669"/>
    <property type="project" value="InterPro"/>
</dbReference>
<dbReference type="GO" id="GO:0005829">
    <property type="term" value="C:cytosol"/>
    <property type="evidence" value="ECO:0007669"/>
    <property type="project" value="TreeGrafter"/>
</dbReference>